<gene>
    <name evidence="2" type="ORF">SAMN06265371_101187</name>
</gene>
<sequence>MTFKQRLPFFLGGLTIGIIIVIFIFGKKNTTFDYGPNARVLKTLRTKERVFSKEAIATMHYYQLDTTTVSKILNSGNVDLGNKIKLDSCMYQYSIKGSKELKNIELIVKNCDSTAIIDKITVE</sequence>
<protein>
    <recommendedName>
        <fullName evidence="4">DUF4258 domain-containing protein</fullName>
    </recommendedName>
</protein>
<keyword evidence="1" id="KW-0472">Membrane</keyword>
<proteinExistence type="predicted"/>
<organism evidence="2 3">
    <name type="scientific">Lutibacter agarilyticus</name>
    <dbReference type="NCBI Taxonomy" id="1109740"/>
    <lineage>
        <taxon>Bacteria</taxon>
        <taxon>Pseudomonadati</taxon>
        <taxon>Bacteroidota</taxon>
        <taxon>Flavobacteriia</taxon>
        <taxon>Flavobacteriales</taxon>
        <taxon>Flavobacteriaceae</taxon>
        <taxon>Lutibacter</taxon>
    </lineage>
</organism>
<name>A0A238VBN7_9FLAO</name>
<dbReference type="OrthoDB" id="1466970at2"/>
<evidence type="ECO:0008006" key="4">
    <source>
        <dbReference type="Google" id="ProtNLM"/>
    </source>
</evidence>
<keyword evidence="3" id="KW-1185">Reference proteome</keyword>
<evidence type="ECO:0000256" key="1">
    <source>
        <dbReference type="SAM" id="Phobius"/>
    </source>
</evidence>
<evidence type="ECO:0000313" key="3">
    <source>
        <dbReference type="Proteomes" id="UP000198384"/>
    </source>
</evidence>
<keyword evidence="1" id="KW-1133">Transmembrane helix</keyword>
<keyword evidence="1" id="KW-0812">Transmembrane</keyword>
<dbReference type="AlphaFoldDB" id="A0A238VBN7"/>
<evidence type="ECO:0000313" key="2">
    <source>
        <dbReference type="EMBL" id="SNR31805.1"/>
    </source>
</evidence>
<accession>A0A238VBN7</accession>
<reference evidence="2 3" key="1">
    <citation type="submission" date="2017-06" db="EMBL/GenBank/DDBJ databases">
        <authorList>
            <person name="Kim H.J."/>
            <person name="Triplett B.A."/>
        </authorList>
    </citation>
    <scope>NUCLEOTIDE SEQUENCE [LARGE SCALE GENOMIC DNA]</scope>
    <source>
        <strain evidence="2 3">DSM 29150</strain>
    </source>
</reference>
<feature type="transmembrane region" description="Helical" evidence="1">
    <location>
        <begin position="7"/>
        <end position="26"/>
    </location>
</feature>
<dbReference type="Proteomes" id="UP000198384">
    <property type="component" value="Unassembled WGS sequence"/>
</dbReference>
<dbReference type="EMBL" id="FZNT01000001">
    <property type="protein sequence ID" value="SNR31805.1"/>
    <property type="molecule type" value="Genomic_DNA"/>
</dbReference>
<dbReference type="RefSeq" id="WP_089379856.1">
    <property type="nucleotide sequence ID" value="NZ_FZNT01000001.1"/>
</dbReference>